<comment type="caution">
    <text evidence="1">The sequence shown here is derived from an EMBL/GenBank/DDBJ whole genome shotgun (WGS) entry which is preliminary data.</text>
</comment>
<protein>
    <submittedName>
        <fullName evidence="1">Uncharacterized protein</fullName>
    </submittedName>
</protein>
<proteinExistence type="predicted"/>
<name>A0A4R6YLT7_9GAMM</name>
<reference evidence="1 2" key="1">
    <citation type="submission" date="2019-03" db="EMBL/GenBank/DDBJ databases">
        <title>Genomic Encyclopedia of Type Strains, Phase IV (KMG-IV): sequencing the most valuable type-strain genomes for metagenomic binning, comparative biology and taxonomic classification.</title>
        <authorList>
            <person name="Goeker M."/>
        </authorList>
    </citation>
    <scope>NUCLEOTIDE SEQUENCE [LARGE SCALE GENOMIC DNA]</scope>
    <source>
        <strain evidence="1 2">DSM 21667</strain>
    </source>
</reference>
<keyword evidence="2" id="KW-1185">Reference proteome</keyword>
<dbReference type="RefSeq" id="WP_133821586.1">
    <property type="nucleotide sequence ID" value="NZ_SNZH01000022.1"/>
</dbReference>
<dbReference type="Proteomes" id="UP000295293">
    <property type="component" value="Unassembled WGS sequence"/>
</dbReference>
<accession>A0A4R6YLT7</accession>
<sequence length="389" mass="41778">MSETLHSPGVLALELSAGSSPNSLTLSRDQADELARHIADDLARLLPATLNRAGAVQADLLVLGAFYDHVQLLRPGWPLWAQLAELVHHGQVLRDAGERRIVAFGSFDGAMPSAALQPESGQAPGAMLLLPWMFSADEALASALGARMENVFMASGEAGSHTADFLMRTLGVQLEHARYLTRHDLCALTCAQMEHAGFSALWQMLEFGLLYPQRDGEAETSRGRKLYFRAGRVHCALPLYADWLAEQGQDADAAERATGYAGWLFELRQYTALLRAHGLSVIFDGNDGDDALLLQHLADSDAALPPPQLYAHEARGLGIVAISVAQARQQGEPRLLAHAWPLDKAALESGVSLLVQRYGAVAALNRLGRIGLDATAEALAVPGSAHSVH</sequence>
<dbReference type="EMBL" id="SNZH01000022">
    <property type="protein sequence ID" value="TDR38244.1"/>
    <property type="molecule type" value="Genomic_DNA"/>
</dbReference>
<evidence type="ECO:0000313" key="1">
    <source>
        <dbReference type="EMBL" id="TDR38244.1"/>
    </source>
</evidence>
<evidence type="ECO:0000313" key="2">
    <source>
        <dbReference type="Proteomes" id="UP000295293"/>
    </source>
</evidence>
<gene>
    <name evidence="1" type="ORF">DFR29_12244</name>
</gene>
<dbReference type="AlphaFoldDB" id="A0A4R6YLT7"/>
<organism evidence="1 2">
    <name type="scientific">Tahibacter aquaticus</name>
    <dbReference type="NCBI Taxonomy" id="520092"/>
    <lineage>
        <taxon>Bacteria</taxon>
        <taxon>Pseudomonadati</taxon>
        <taxon>Pseudomonadota</taxon>
        <taxon>Gammaproteobacteria</taxon>
        <taxon>Lysobacterales</taxon>
        <taxon>Rhodanobacteraceae</taxon>
        <taxon>Tahibacter</taxon>
    </lineage>
</organism>
<dbReference type="OrthoDB" id="6194710at2"/>